<evidence type="ECO:0000259" key="8">
    <source>
        <dbReference type="Pfam" id="PF01765"/>
    </source>
</evidence>
<feature type="domain" description="Ribosome recycling factor" evidence="8">
    <location>
        <begin position="20"/>
        <end position="183"/>
    </location>
</feature>
<dbReference type="FunFam" id="1.10.132.20:FF:000001">
    <property type="entry name" value="Ribosome-recycling factor"/>
    <property type="match status" value="1"/>
</dbReference>
<comment type="caution">
    <text evidence="9">The sequence shown here is derived from an EMBL/GenBank/DDBJ whole genome shotgun (WGS) entry which is preliminary data.</text>
</comment>
<dbReference type="NCBIfam" id="TIGR00496">
    <property type="entry name" value="frr"/>
    <property type="match status" value="1"/>
</dbReference>
<dbReference type="FunFam" id="3.30.1360.40:FF:000001">
    <property type="entry name" value="Ribosome-recycling factor"/>
    <property type="match status" value="1"/>
</dbReference>
<dbReference type="GO" id="GO:0005737">
    <property type="term" value="C:cytoplasm"/>
    <property type="evidence" value="ECO:0007669"/>
    <property type="project" value="UniProtKB-SubCell"/>
</dbReference>
<gene>
    <name evidence="6" type="primary">frr</name>
    <name evidence="9" type="ORF">A2V47_04620</name>
</gene>
<evidence type="ECO:0000256" key="6">
    <source>
        <dbReference type="HAMAP-Rule" id="MF_00040"/>
    </source>
</evidence>
<evidence type="ECO:0000313" key="9">
    <source>
        <dbReference type="EMBL" id="OGD14202.1"/>
    </source>
</evidence>
<dbReference type="Proteomes" id="UP000177701">
    <property type="component" value="Unassembled WGS sequence"/>
</dbReference>
<dbReference type="Gene3D" id="1.10.132.20">
    <property type="entry name" value="Ribosome-recycling factor"/>
    <property type="match status" value="1"/>
</dbReference>
<comment type="subcellular location">
    <subcellularLocation>
        <location evidence="1 6">Cytoplasm</location>
    </subcellularLocation>
</comment>
<dbReference type="GO" id="GO:0043023">
    <property type="term" value="F:ribosomal large subunit binding"/>
    <property type="evidence" value="ECO:0007669"/>
    <property type="project" value="TreeGrafter"/>
</dbReference>
<dbReference type="PANTHER" id="PTHR20982:SF3">
    <property type="entry name" value="MITOCHONDRIAL RIBOSOME RECYCLING FACTOR PSEUDO 1"/>
    <property type="match status" value="1"/>
</dbReference>
<keyword evidence="3 6" id="KW-0963">Cytoplasm</keyword>
<accession>A0A1F5A6J8</accession>
<dbReference type="HAMAP" id="MF_00040">
    <property type="entry name" value="RRF"/>
    <property type="match status" value="1"/>
</dbReference>
<dbReference type="SUPFAM" id="SSF55194">
    <property type="entry name" value="Ribosome recycling factor, RRF"/>
    <property type="match status" value="1"/>
</dbReference>
<dbReference type="Gene3D" id="3.30.1360.40">
    <property type="match status" value="1"/>
</dbReference>
<dbReference type="InterPro" id="IPR002661">
    <property type="entry name" value="Ribosome_recyc_fac"/>
</dbReference>
<protein>
    <recommendedName>
        <fullName evidence="6">Ribosome-recycling factor</fullName>
        <shortName evidence="6">RRF</shortName>
    </recommendedName>
    <alternativeName>
        <fullName evidence="6">Ribosome-releasing factor</fullName>
    </alternativeName>
</protein>
<organism evidence="9 10">
    <name type="scientific">Candidatus Sediminicultor quintus</name>
    <dbReference type="NCBI Taxonomy" id="1797291"/>
    <lineage>
        <taxon>Bacteria</taxon>
        <taxon>Pseudomonadati</taxon>
        <taxon>Atribacterota</taxon>
        <taxon>Candidatus Phoenicimicrobiia</taxon>
        <taxon>Candidatus Pheonicimicrobiales</taxon>
        <taxon>Candidatus Phoenicimicrobiaceae</taxon>
        <taxon>Candidatus Sediminicultor</taxon>
    </lineage>
</organism>
<dbReference type="CDD" id="cd00520">
    <property type="entry name" value="RRF"/>
    <property type="match status" value="1"/>
</dbReference>
<keyword evidence="7" id="KW-0175">Coiled coil</keyword>
<evidence type="ECO:0000256" key="2">
    <source>
        <dbReference type="ARBA" id="ARBA00005912"/>
    </source>
</evidence>
<feature type="coiled-coil region" evidence="7">
    <location>
        <begin position="132"/>
        <end position="166"/>
    </location>
</feature>
<sequence length="185" mass="21382">MLQDLLDGTKIRMEKTITALKDEFAHIRTGRASSNLVDRIKISYYGTLTPLKQIANISIPESNLIVIQPWDKNYLSEIEKAIWKSDLGLVPSIDGNIIRLTIPPLNEERRKELVKLVKKEAENGKISTRNIRREVNDSIKKEEKESNISEDESKKYQNEVQILTDEHIKSIDKLLELKEKEIMEV</sequence>
<dbReference type="AlphaFoldDB" id="A0A1F5A6J8"/>
<dbReference type="Pfam" id="PF01765">
    <property type="entry name" value="RRF"/>
    <property type="match status" value="1"/>
</dbReference>
<evidence type="ECO:0000256" key="4">
    <source>
        <dbReference type="ARBA" id="ARBA00022917"/>
    </source>
</evidence>
<dbReference type="STRING" id="1797291.A2V47_04620"/>
<comment type="function">
    <text evidence="5 6">Responsible for the release of ribosomes from messenger RNA at the termination of protein biosynthesis. May increase the efficiency of translation by recycling ribosomes from one round of translation to another.</text>
</comment>
<keyword evidence="4 6" id="KW-0648">Protein biosynthesis</keyword>
<name>A0A1F5A6J8_9BACT</name>
<dbReference type="InterPro" id="IPR036191">
    <property type="entry name" value="RRF_sf"/>
</dbReference>
<reference evidence="9 10" key="1">
    <citation type="journal article" date="2016" name="Nat. Commun.">
        <title>Thousands of microbial genomes shed light on interconnected biogeochemical processes in an aquifer system.</title>
        <authorList>
            <person name="Anantharaman K."/>
            <person name="Brown C.T."/>
            <person name="Hug L.A."/>
            <person name="Sharon I."/>
            <person name="Castelle C.J."/>
            <person name="Probst A.J."/>
            <person name="Thomas B.C."/>
            <person name="Singh A."/>
            <person name="Wilkins M.J."/>
            <person name="Karaoz U."/>
            <person name="Brodie E.L."/>
            <person name="Williams K.H."/>
            <person name="Hubbard S.S."/>
            <person name="Banfield J.F."/>
        </authorList>
    </citation>
    <scope>NUCLEOTIDE SEQUENCE [LARGE SCALE GENOMIC DNA]</scope>
</reference>
<dbReference type="EMBL" id="MEYH01000090">
    <property type="protein sequence ID" value="OGD14202.1"/>
    <property type="molecule type" value="Genomic_DNA"/>
</dbReference>
<dbReference type="GO" id="GO:0006415">
    <property type="term" value="P:translational termination"/>
    <property type="evidence" value="ECO:0007669"/>
    <property type="project" value="UniProtKB-UniRule"/>
</dbReference>
<evidence type="ECO:0000256" key="7">
    <source>
        <dbReference type="SAM" id="Coils"/>
    </source>
</evidence>
<dbReference type="PANTHER" id="PTHR20982">
    <property type="entry name" value="RIBOSOME RECYCLING FACTOR"/>
    <property type="match status" value="1"/>
</dbReference>
<evidence type="ECO:0000256" key="5">
    <source>
        <dbReference type="ARBA" id="ARBA00025050"/>
    </source>
</evidence>
<evidence type="ECO:0000256" key="3">
    <source>
        <dbReference type="ARBA" id="ARBA00022490"/>
    </source>
</evidence>
<comment type="similarity">
    <text evidence="2 6">Belongs to the RRF family.</text>
</comment>
<evidence type="ECO:0000313" key="10">
    <source>
        <dbReference type="Proteomes" id="UP000177701"/>
    </source>
</evidence>
<proteinExistence type="inferred from homology"/>
<evidence type="ECO:0000256" key="1">
    <source>
        <dbReference type="ARBA" id="ARBA00004496"/>
    </source>
</evidence>
<dbReference type="InterPro" id="IPR023584">
    <property type="entry name" value="Ribosome_recyc_fac_dom"/>
</dbReference>